<dbReference type="AlphaFoldDB" id="F0WL29"/>
<reference evidence="1" key="2">
    <citation type="submission" date="2011-02" db="EMBL/GenBank/DDBJ databases">
        <authorList>
            <person name="MacLean D."/>
        </authorList>
    </citation>
    <scope>NUCLEOTIDE SEQUENCE</scope>
</reference>
<dbReference type="HOGENOM" id="CLU_165112_0_0_1"/>
<protein>
    <submittedName>
        <fullName evidence="1">AlNc14C140G7217 protein</fullName>
    </submittedName>
    <submittedName>
        <fullName evidence="2">AlNc14C574G12196 protein</fullName>
    </submittedName>
</protein>
<proteinExistence type="predicted"/>
<evidence type="ECO:0000313" key="2">
    <source>
        <dbReference type="EMBL" id="CCA27564.1"/>
    </source>
</evidence>
<dbReference type="EMBL" id="FR824599">
    <property type="protein sequence ID" value="CCA27564.1"/>
    <property type="molecule type" value="Genomic_DNA"/>
</dbReference>
<organism evidence="1">
    <name type="scientific">Albugo laibachii Nc14</name>
    <dbReference type="NCBI Taxonomy" id="890382"/>
    <lineage>
        <taxon>Eukaryota</taxon>
        <taxon>Sar</taxon>
        <taxon>Stramenopiles</taxon>
        <taxon>Oomycota</taxon>
        <taxon>Peronosporomycetes</taxon>
        <taxon>Albuginales</taxon>
        <taxon>Albuginaceae</taxon>
        <taxon>Albugo</taxon>
    </lineage>
</organism>
<accession>F0WL29</accession>
<sequence>MCTRTIPLRGRIKPKALIRMNVEHLSNAVEGFRSTRLYPLSLVQLYKRLGDYQAGGVKGDFGIAPWIVRRPNVVATVQNAILNLPQEPVRKQKKLRTTIDIAGRLITKKKLAEASDQ</sequence>
<reference evidence="1" key="1">
    <citation type="journal article" date="2011" name="PLoS Biol.">
        <title>Gene gain and loss during evolution of obligate parasitism in the white rust pathogen of Arabidopsis thaliana.</title>
        <authorList>
            <person name="Kemen E."/>
            <person name="Gardiner A."/>
            <person name="Schultz-Larsen T."/>
            <person name="Kemen A.C."/>
            <person name="Balmuth A.L."/>
            <person name="Robert-Seilaniantz A."/>
            <person name="Bailey K."/>
            <person name="Holub E."/>
            <person name="Studholme D.J."/>
            <person name="Maclean D."/>
            <person name="Jones J.D."/>
        </authorList>
    </citation>
    <scope>NUCLEOTIDE SEQUENCE</scope>
</reference>
<evidence type="ECO:0000313" key="1">
    <source>
        <dbReference type="EMBL" id="CCA21989.1"/>
    </source>
</evidence>
<name>F0WL29_9STRA</name>
<dbReference type="EMBL" id="FR824185">
    <property type="protein sequence ID" value="CCA21989.1"/>
    <property type="molecule type" value="Genomic_DNA"/>
</dbReference>
<gene>
    <name evidence="1" type="primary">AlNc14C140G7217</name>
    <name evidence="2" type="synonym">AlNc14C574G12196</name>
    <name evidence="1" type="ORF">ALNC14_081320</name>
    <name evidence="2" type="ORF">ALNC14_137080</name>
</gene>